<dbReference type="Gene3D" id="3.80.10.10">
    <property type="entry name" value="Ribonuclease Inhibitor"/>
    <property type="match status" value="1"/>
</dbReference>
<feature type="compositionally biased region" description="Basic and acidic residues" evidence="1">
    <location>
        <begin position="278"/>
        <end position="295"/>
    </location>
</feature>
<reference evidence="2 3" key="1">
    <citation type="submission" date="2014-04" db="EMBL/GenBank/DDBJ databases">
        <authorList>
            <consortium name="DOE Joint Genome Institute"/>
            <person name="Kuo A."/>
            <person name="Kohler A."/>
            <person name="Nagy L.G."/>
            <person name="Floudas D."/>
            <person name="Copeland A."/>
            <person name="Barry K.W."/>
            <person name="Cichocki N."/>
            <person name="Veneault-Fourrey C."/>
            <person name="LaButti K."/>
            <person name="Lindquist E.A."/>
            <person name="Lipzen A."/>
            <person name="Lundell T."/>
            <person name="Morin E."/>
            <person name="Murat C."/>
            <person name="Sun H."/>
            <person name="Tunlid A."/>
            <person name="Henrissat B."/>
            <person name="Grigoriev I.V."/>
            <person name="Hibbett D.S."/>
            <person name="Martin F."/>
            <person name="Nordberg H.P."/>
            <person name="Cantor M.N."/>
            <person name="Hua S.X."/>
        </authorList>
    </citation>
    <scope>NUCLEOTIDE SEQUENCE [LARGE SCALE GENOMIC DNA]</scope>
    <source>
        <strain evidence="2 3">LaAM-08-1</strain>
    </source>
</reference>
<evidence type="ECO:0000313" key="3">
    <source>
        <dbReference type="Proteomes" id="UP000054477"/>
    </source>
</evidence>
<evidence type="ECO:0000313" key="2">
    <source>
        <dbReference type="EMBL" id="KIK01228.1"/>
    </source>
</evidence>
<feature type="region of interest" description="Disordered" evidence="1">
    <location>
        <begin position="126"/>
        <end position="173"/>
    </location>
</feature>
<organism evidence="2 3">
    <name type="scientific">Laccaria amethystina LaAM-08-1</name>
    <dbReference type="NCBI Taxonomy" id="1095629"/>
    <lineage>
        <taxon>Eukaryota</taxon>
        <taxon>Fungi</taxon>
        <taxon>Dikarya</taxon>
        <taxon>Basidiomycota</taxon>
        <taxon>Agaricomycotina</taxon>
        <taxon>Agaricomycetes</taxon>
        <taxon>Agaricomycetidae</taxon>
        <taxon>Agaricales</taxon>
        <taxon>Agaricineae</taxon>
        <taxon>Hydnangiaceae</taxon>
        <taxon>Laccaria</taxon>
    </lineage>
</organism>
<feature type="compositionally biased region" description="Low complexity" evidence="1">
    <location>
        <begin position="129"/>
        <end position="142"/>
    </location>
</feature>
<proteinExistence type="predicted"/>
<evidence type="ECO:0000256" key="1">
    <source>
        <dbReference type="SAM" id="MobiDB-lite"/>
    </source>
</evidence>
<feature type="region of interest" description="Disordered" evidence="1">
    <location>
        <begin position="196"/>
        <end position="230"/>
    </location>
</feature>
<evidence type="ECO:0008006" key="4">
    <source>
        <dbReference type="Google" id="ProtNLM"/>
    </source>
</evidence>
<feature type="region of interest" description="Disordered" evidence="1">
    <location>
        <begin position="268"/>
        <end position="329"/>
    </location>
</feature>
<dbReference type="SUPFAM" id="SSF52047">
    <property type="entry name" value="RNI-like"/>
    <property type="match status" value="1"/>
</dbReference>
<name>A0A0C9XZK4_9AGAR</name>
<feature type="compositionally biased region" description="Polar residues" evidence="1">
    <location>
        <begin position="156"/>
        <end position="173"/>
    </location>
</feature>
<dbReference type="InterPro" id="IPR032675">
    <property type="entry name" value="LRR_dom_sf"/>
</dbReference>
<dbReference type="OrthoDB" id="3128006at2759"/>
<keyword evidence="3" id="KW-1185">Reference proteome</keyword>
<dbReference type="EMBL" id="KN838610">
    <property type="protein sequence ID" value="KIK01228.1"/>
    <property type="molecule type" value="Genomic_DNA"/>
</dbReference>
<dbReference type="HOGENOM" id="CLU_305029_0_0_1"/>
<sequence>MSSPPPSSRITTMVKVKFKWISKLAREIRTRSGSRVRTEGTEVVSNEVDSPLAERIPSTVILDDQTSVIPLSENHHGHSFPITLGEGTIAGLSTLQPPLKTTGFPNDGPSALVSTEHFAAPLKRHDLRFSSSSSQTEGSSFTESDEDGDECESVYDTASSMADSVSLHSPNANGSVQEDVLALGHGHDRADEEVIASPDTYSLTDCGPLDSSLAGTENNNDPPTRGTPLIPELPIGLISETPNGSAALTSLALEQPLRRRKLTWTSSGSSYFSLSRSNAEEHTSLSRFQTEDHSSSSRSLSEDYIPLTRSPTDENFPLSPSQTGGSCSPLSQFSNVKGLPPNRSSSSDVGAGNLSQFQTKSYPERCINRVLPPELIARILSLCLRLPIGCFDGALWRWITRTCYQLRLVCYKWNNLIVSADLMMSSVVPSSLSPCILPPSEVLLWYKEQIARKTVVDNLSLPLRGDCPATGCQYIGPYHLDFDFLRVLSKSAIPKCRALKVSLPPGFIADGLQPDYDDDTMMTTTEGTVPMSFAATPNLRYLSWTSNLPLSAPIPPEFEFPWRALRHVQHVVFVELDCPLTIEDCLFVLSEGRENLERVSFRTIDGLGGQWTPTVTLLSPHALNVRWDSLTHVDLYCHLTRSDLVSLMCGLCDVVSFQWRGHLTPDADAGASIPGAMLDHLTEVIVHSNQTGCETILDILTESHTASLRKIVIDMHFSAPLTPVPGHWGLQSPNLREMKAALYSITLNDVEHPISISDTWAILSDCPQLKELDVRVAGRAPSSWLLAGNLLSSDLQILKLDLDVLVSILFRNLSLPNLATLEMTFPGSNHIYAEGLDAALERWGCPLTCLLLRNSNLGEETLIKCLTSVSSTLKDLLIYGAGPLSGCTIGEVALQRLTLQEGPYRDLCPKLESLTLEPCVAPDGALAQLLNSKAPPLRCCERIVPLRRVRVSFLKAVVPNMGEIREEDLKMIRGLKATGMDIELVD</sequence>
<feature type="compositionally biased region" description="Low complexity" evidence="1">
    <location>
        <begin position="268"/>
        <end position="277"/>
    </location>
</feature>
<accession>A0A0C9XZK4</accession>
<feature type="compositionally biased region" description="Acidic residues" evidence="1">
    <location>
        <begin position="143"/>
        <end position="153"/>
    </location>
</feature>
<dbReference type="AlphaFoldDB" id="A0A0C9XZK4"/>
<protein>
    <recommendedName>
        <fullName evidence="4">F-box domain-containing protein</fullName>
    </recommendedName>
</protein>
<feature type="compositionally biased region" description="Polar residues" evidence="1">
    <location>
        <begin position="318"/>
        <end position="329"/>
    </location>
</feature>
<gene>
    <name evidence="2" type="ORF">K443DRAFT_662651</name>
</gene>
<reference evidence="3" key="2">
    <citation type="submission" date="2015-01" db="EMBL/GenBank/DDBJ databases">
        <title>Evolutionary Origins and Diversification of the Mycorrhizal Mutualists.</title>
        <authorList>
            <consortium name="DOE Joint Genome Institute"/>
            <consortium name="Mycorrhizal Genomics Consortium"/>
            <person name="Kohler A."/>
            <person name="Kuo A."/>
            <person name="Nagy L.G."/>
            <person name="Floudas D."/>
            <person name="Copeland A."/>
            <person name="Barry K.W."/>
            <person name="Cichocki N."/>
            <person name="Veneault-Fourrey C."/>
            <person name="LaButti K."/>
            <person name="Lindquist E.A."/>
            <person name="Lipzen A."/>
            <person name="Lundell T."/>
            <person name="Morin E."/>
            <person name="Murat C."/>
            <person name="Riley R."/>
            <person name="Ohm R."/>
            <person name="Sun H."/>
            <person name="Tunlid A."/>
            <person name="Henrissat B."/>
            <person name="Grigoriev I.V."/>
            <person name="Hibbett D.S."/>
            <person name="Martin F."/>
        </authorList>
    </citation>
    <scope>NUCLEOTIDE SEQUENCE [LARGE SCALE GENOMIC DNA]</scope>
    <source>
        <strain evidence="3">LaAM-08-1</strain>
    </source>
</reference>
<feature type="compositionally biased region" description="Polar residues" evidence="1">
    <location>
        <begin position="213"/>
        <end position="222"/>
    </location>
</feature>
<dbReference type="Proteomes" id="UP000054477">
    <property type="component" value="Unassembled WGS sequence"/>
</dbReference>